<dbReference type="SUPFAM" id="SSF50486">
    <property type="entry name" value="FMT C-terminal domain-like"/>
    <property type="match status" value="1"/>
</dbReference>
<dbReference type="InterPro" id="IPR002376">
    <property type="entry name" value="Formyl_transf_N"/>
</dbReference>
<name>A0A937G4H3_9BACT</name>
<dbReference type="Proteomes" id="UP000614216">
    <property type="component" value="Unassembled WGS sequence"/>
</dbReference>
<dbReference type="PANTHER" id="PTHR11138">
    <property type="entry name" value="METHIONYL-TRNA FORMYLTRANSFERASE"/>
    <property type="match status" value="1"/>
</dbReference>
<dbReference type="InterPro" id="IPR011034">
    <property type="entry name" value="Formyl_transferase-like_C_sf"/>
</dbReference>
<evidence type="ECO:0000313" key="3">
    <source>
        <dbReference type="EMBL" id="MBL6449858.1"/>
    </source>
</evidence>
<organism evidence="3 4">
    <name type="scientific">Fulvivirga marina</name>
    <dbReference type="NCBI Taxonomy" id="2494733"/>
    <lineage>
        <taxon>Bacteria</taxon>
        <taxon>Pseudomonadati</taxon>
        <taxon>Bacteroidota</taxon>
        <taxon>Cytophagia</taxon>
        <taxon>Cytophagales</taxon>
        <taxon>Fulvivirgaceae</taxon>
        <taxon>Fulvivirga</taxon>
    </lineage>
</organism>
<dbReference type="GO" id="GO:0005829">
    <property type="term" value="C:cytosol"/>
    <property type="evidence" value="ECO:0007669"/>
    <property type="project" value="TreeGrafter"/>
</dbReference>
<evidence type="ECO:0000313" key="4">
    <source>
        <dbReference type="Proteomes" id="UP000614216"/>
    </source>
</evidence>
<dbReference type="GO" id="GO:0004479">
    <property type="term" value="F:methionyl-tRNA formyltransferase activity"/>
    <property type="evidence" value="ECO:0007669"/>
    <property type="project" value="TreeGrafter"/>
</dbReference>
<dbReference type="CDD" id="cd08702">
    <property type="entry name" value="Arna_FMT_C"/>
    <property type="match status" value="1"/>
</dbReference>
<reference evidence="3" key="1">
    <citation type="submission" date="2021-01" db="EMBL/GenBank/DDBJ databases">
        <title>Fulvivirga kasyanovii gen. nov., sp nov., a novel member of the phylum Bacteroidetes isolated from seawater in a mussel farm.</title>
        <authorList>
            <person name="Zhao L.-H."/>
            <person name="Wang Z.-J."/>
        </authorList>
    </citation>
    <scope>NUCLEOTIDE SEQUENCE</scope>
    <source>
        <strain evidence="3">29W222</strain>
    </source>
</reference>
<comment type="caution">
    <text evidence="3">The sequence shown here is derived from an EMBL/GenBank/DDBJ whole genome shotgun (WGS) entry which is preliminary data.</text>
</comment>
<evidence type="ECO:0000259" key="1">
    <source>
        <dbReference type="Pfam" id="PF00551"/>
    </source>
</evidence>
<dbReference type="InterPro" id="IPR005793">
    <property type="entry name" value="Formyl_trans_C"/>
</dbReference>
<dbReference type="AlphaFoldDB" id="A0A937G4H3"/>
<protein>
    <submittedName>
        <fullName evidence="3">Methionyl-tRNA formyltransferase</fullName>
    </submittedName>
</protein>
<evidence type="ECO:0000259" key="2">
    <source>
        <dbReference type="Pfam" id="PF02911"/>
    </source>
</evidence>
<dbReference type="PANTHER" id="PTHR11138:SF5">
    <property type="entry name" value="METHIONYL-TRNA FORMYLTRANSFERASE, MITOCHONDRIAL"/>
    <property type="match status" value="1"/>
</dbReference>
<dbReference type="Pfam" id="PF02911">
    <property type="entry name" value="Formyl_trans_C"/>
    <property type="match status" value="1"/>
</dbReference>
<dbReference type="EMBL" id="JAEUGD010000067">
    <property type="protein sequence ID" value="MBL6449858.1"/>
    <property type="molecule type" value="Genomic_DNA"/>
</dbReference>
<accession>A0A937G4H3</accession>
<sequence>MNIAFLASGNLGFKTISNLLKKYSPAFIGTDSNSKDIIHLASQYQIKLFIGNPRNGRLLKFMKETNIDVLFSINYLFLLESDVINSVNHALNLHGSLLPKYRGRTPHVWAIINNEKITGVTAHYIDEGCDTGDVVFQKQIKISRKATGADLLKEFEYLYPTIVEDVLSALEHKTLKRKKQMDSEATCFGKRTPEDGRIDWNWQKERIYNWVRAQAYPYPGAFTYYNGDKIIIDKIEYSSKGYSQTDPNGLILKKNPVIVKTANGAIELKSLRNSDLNLIPGKTLE</sequence>
<dbReference type="CDD" id="cd08369">
    <property type="entry name" value="FMT_core"/>
    <property type="match status" value="1"/>
</dbReference>
<dbReference type="InterPro" id="IPR036477">
    <property type="entry name" value="Formyl_transf_N_sf"/>
</dbReference>
<feature type="domain" description="Formyl transferase C-terminal" evidence="2">
    <location>
        <begin position="192"/>
        <end position="275"/>
    </location>
</feature>
<dbReference type="RefSeq" id="WP_202859397.1">
    <property type="nucleotide sequence ID" value="NZ_JAEUGD010000067.1"/>
</dbReference>
<feature type="domain" description="Formyl transferase N-terminal" evidence="1">
    <location>
        <begin position="57"/>
        <end position="155"/>
    </location>
</feature>
<dbReference type="Gene3D" id="3.40.50.12230">
    <property type="match status" value="1"/>
</dbReference>
<keyword evidence="4" id="KW-1185">Reference proteome</keyword>
<dbReference type="SUPFAM" id="SSF53328">
    <property type="entry name" value="Formyltransferase"/>
    <property type="match status" value="1"/>
</dbReference>
<dbReference type="Pfam" id="PF00551">
    <property type="entry name" value="Formyl_trans_N"/>
    <property type="match status" value="1"/>
</dbReference>
<proteinExistence type="predicted"/>
<gene>
    <name evidence="3" type="ORF">JMN32_26335</name>
</gene>